<dbReference type="CDD" id="cd00851">
    <property type="entry name" value="MTH1175"/>
    <property type="match status" value="1"/>
</dbReference>
<gene>
    <name evidence="2" type="ORF">C8D99_11219</name>
</gene>
<dbReference type="AlphaFoldDB" id="A0A4R8M5K2"/>
<proteinExistence type="predicted"/>
<evidence type="ECO:0000313" key="3">
    <source>
        <dbReference type="Proteomes" id="UP000295066"/>
    </source>
</evidence>
<dbReference type="EMBL" id="SORI01000012">
    <property type="protein sequence ID" value="TDY59512.1"/>
    <property type="molecule type" value="Genomic_DNA"/>
</dbReference>
<accession>A0A4R8M5K2</accession>
<name>A0A4R8M5K2_9BACT</name>
<dbReference type="PANTHER" id="PTHR42983:SF1">
    <property type="entry name" value="IRON-MOLYBDENUM PROTEIN"/>
    <property type="match status" value="1"/>
</dbReference>
<sequence length="112" mass="11991">MIRIAVAASGKEETSQVADRFARAPFFIIADEEGNILEAFENDAGAEQHGAASKALMTLSQKQVSVLLAPRMGPNALGFLQQANMEAFCADGMTVRQALDGYKNSSLEKIAK</sequence>
<dbReference type="PANTHER" id="PTHR42983">
    <property type="entry name" value="DINITROGENASE IRON-MOLYBDENUM COFACTOR PROTEIN-RELATED"/>
    <property type="match status" value="1"/>
</dbReference>
<evidence type="ECO:0000259" key="1">
    <source>
        <dbReference type="Pfam" id="PF02579"/>
    </source>
</evidence>
<dbReference type="RefSeq" id="WP_133957907.1">
    <property type="nucleotide sequence ID" value="NZ_SORI01000012.1"/>
</dbReference>
<dbReference type="InterPro" id="IPR033913">
    <property type="entry name" value="MTH1175_dom"/>
</dbReference>
<dbReference type="InterPro" id="IPR036105">
    <property type="entry name" value="DiNase_FeMo-co_biosyn_sf"/>
</dbReference>
<dbReference type="OrthoDB" id="9807451at2"/>
<feature type="domain" description="Dinitrogenase iron-molybdenum cofactor biosynthesis" evidence="1">
    <location>
        <begin position="14"/>
        <end position="103"/>
    </location>
</feature>
<comment type="caution">
    <text evidence="2">The sequence shown here is derived from an EMBL/GenBank/DDBJ whole genome shotgun (WGS) entry which is preliminary data.</text>
</comment>
<dbReference type="Pfam" id="PF02579">
    <property type="entry name" value="Nitro_FeMo-Co"/>
    <property type="match status" value="1"/>
</dbReference>
<dbReference type="Gene3D" id="3.30.420.130">
    <property type="entry name" value="Dinitrogenase iron-molybdenum cofactor biosynthesis domain"/>
    <property type="match status" value="1"/>
</dbReference>
<keyword evidence="3" id="KW-1185">Reference proteome</keyword>
<reference evidence="2 3" key="1">
    <citation type="submission" date="2019-03" db="EMBL/GenBank/DDBJ databases">
        <title>Genomic Encyclopedia of Type Strains, Phase IV (KMG-IV): sequencing the most valuable type-strain genomes for metagenomic binning, comparative biology and taxonomic classification.</title>
        <authorList>
            <person name="Goeker M."/>
        </authorList>
    </citation>
    <scope>NUCLEOTIDE SEQUENCE [LARGE SCALE GENOMIC DNA]</scope>
    <source>
        <strain evidence="2 3">DSM 25964</strain>
    </source>
</reference>
<organism evidence="2 3">
    <name type="scientific">Aminivibrio pyruvatiphilus</name>
    <dbReference type="NCBI Taxonomy" id="1005740"/>
    <lineage>
        <taxon>Bacteria</taxon>
        <taxon>Thermotogati</taxon>
        <taxon>Synergistota</taxon>
        <taxon>Synergistia</taxon>
        <taxon>Synergistales</taxon>
        <taxon>Aminobacteriaceae</taxon>
        <taxon>Aminivibrio</taxon>
    </lineage>
</organism>
<evidence type="ECO:0000313" key="2">
    <source>
        <dbReference type="EMBL" id="TDY59512.1"/>
    </source>
</evidence>
<dbReference type="InterPro" id="IPR003731">
    <property type="entry name" value="Di-Nase_FeMo-co_biosynth"/>
</dbReference>
<protein>
    <submittedName>
        <fullName evidence="2">Putative Fe-Mo cluster-binding NifX family protein</fullName>
    </submittedName>
</protein>
<dbReference type="Proteomes" id="UP000295066">
    <property type="component" value="Unassembled WGS sequence"/>
</dbReference>
<dbReference type="SUPFAM" id="SSF53146">
    <property type="entry name" value="Nitrogenase accessory factor-like"/>
    <property type="match status" value="1"/>
</dbReference>